<dbReference type="PROSITE" id="PS00211">
    <property type="entry name" value="ABC_TRANSPORTER_1"/>
    <property type="match status" value="1"/>
</dbReference>
<protein>
    <submittedName>
        <fullName evidence="10">ABC transporter ATP-binding protein</fullName>
    </submittedName>
</protein>
<dbReference type="EMBL" id="JAFELM010000013">
    <property type="protein sequence ID" value="MBM6616624.1"/>
    <property type="molecule type" value="Genomic_DNA"/>
</dbReference>
<evidence type="ECO:0000256" key="6">
    <source>
        <dbReference type="ARBA" id="ARBA00023136"/>
    </source>
</evidence>
<feature type="transmembrane region" description="Helical" evidence="7">
    <location>
        <begin position="280"/>
        <end position="301"/>
    </location>
</feature>
<evidence type="ECO:0000259" key="8">
    <source>
        <dbReference type="PROSITE" id="PS50893"/>
    </source>
</evidence>
<dbReference type="SUPFAM" id="SSF90123">
    <property type="entry name" value="ABC transporter transmembrane region"/>
    <property type="match status" value="1"/>
</dbReference>
<evidence type="ECO:0000256" key="7">
    <source>
        <dbReference type="SAM" id="Phobius"/>
    </source>
</evidence>
<keyword evidence="3" id="KW-0547">Nucleotide-binding</keyword>
<feature type="domain" description="ABC transmembrane type-1" evidence="9">
    <location>
        <begin position="28"/>
        <end position="306"/>
    </location>
</feature>
<dbReference type="PANTHER" id="PTHR43394">
    <property type="entry name" value="ATP-DEPENDENT PERMEASE MDL1, MITOCHONDRIAL"/>
    <property type="match status" value="1"/>
</dbReference>
<evidence type="ECO:0000256" key="5">
    <source>
        <dbReference type="ARBA" id="ARBA00022989"/>
    </source>
</evidence>
<evidence type="ECO:0000313" key="10">
    <source>
        <dbReference type="EMBL" id="MBM6616624.1"/>
    </source>
</evidence>
<dbReference type="Gene3D" id="3.40.50.300">
    <property type="entry name" value="P-loop containing nucleotide triphosphate hydrolases"/>
    <property type="match status" value="1"/>
</dbReference>
<comment type="caution">
    <text evidence="10">The sequence shown here is derived from an EMBL/GenBank/DDBJ whole genome shotgun (WGS) entry which is preliminary data.</text>
</comment>
<feature type="transmembrane region" description="Helical" evidence="7">
    <location>
        <begin position="63"/>
        <end position="89"/>
    </location>
</feature>
<dbReference type="InterPro" id="IPR036640">
    <property type="entry name" value="ABC1_TM_sf"/>
</dbReference>
<dbReference type="SMART" id="SM00382">
    <property type="entry name" value="AAA"/>
    <property type="match status" value="1"/>
</dbReference>
<dbReference type="InterPro" id="IPR039421">
    <property type="entry name" value="Type_1_exporter"/>
</dbReference>
<feature type="domain" description="ABC transporter" evidence="8">
    <location>
        <begin position="338"/>
        <end position="575"/>
    </location>
</feature>
<evidence type="ECO:0000313" key="11">
    <source>
        <dbReference type="Proteomes" id="UP001518925"/>
    </source>
</evidence>
<keyword evidence="2 7" id="KW-0812">Transmembrane</keyword>
<feature type="transmembrane region" description="Helical" evidence="7">
    <location>
        <begin position="243"/>
        <end position="268"/>
    </location>
</feature>
<dbReference type="Pfam" id="PF00664">
    <property type="entry name" value="ABC_membrane"/>
    <property type="match status" value="1"/>
</dbReference>
<feature type="transmembrane region" description="Helical" evidence="7">
    <location>
        <begin position="142"/>
        <end position="159"/>
    </location>
</feature>
<dbReference type="InterPro" id="IPR027417">
    <property type="entry name" value="P-loop_NTPase"/>
</dbReference>
<comment type="subcellular location">
    <subcellularLocation>
        <location evidence="1">Cell membrane</location>
        <topology evidence="1">Multi-pass membrane protein</topology>
    </subcellularLocation>
</comment>
<gene>
    <name evidence="10" type="ORF">JR050_02865</name>
</gene>
<dbReference type="Pfam" id="PF00005">
    <property type="entry name" value="ABC_tran"/>
    <property type="match status" value="1"/>
</dbReference>
<feature type="transmembrane region" description="Helical" evidence="7">
    <location>
        <begin position="165"/>
        <end position="182"/>
    </location>
</feature>
<organism evidence="10 11">
    <name type="scientific">Bacillus suaedaesalsae</name>
    <dbReference type="NCBI Taxonomy" id="2810349"/>
    <lineage>
        <taxon>Bacteria</taxon>
        <taxon>Bacillati</taxon>
        <taxon>Bacillota</taxon>
        <taxon>Bacilli</taxon>
        <taxon>Bacillales</taxon>
        <taxon>Bacillaceae</taxon>
        <taxon>Bacillus</taxon>
    </lineage>
</organism>
<evidence type="ECO:0000256" key="1">
    <source>
        <dbReference type="ARBA" id="ARBA00004651"/>
    </source>
</evidence>
<sequence length="582" mass="64703">MDTTQKNSQKSFLSLILSTRIPKFILTIGLIGSLLTTLAGLAIPLLTREMVDGFSIESLNTLLIVAIVAVFILQAVIDGLSLYALTYVGQRIVAQLREKIYFKLLRLPVTYFDKHTSGETVSRVVNDTGVLKDLISQQFPQFISGIISIIGSIIILFIMDWKMTLLMFISVPLSILFIAPLGRSMSKISRNLQDETAKFTANVQQTLSEIRLMKASNAEKTEEQRGSAGIENLFTFGLKEGRIFALIGPLMYLVVMVVIVIIIGYGGIRVSEGTMTTGSLVAFLLYLFQIIYPITSFTMFFTQLQKAKGATERIIDILDEDVEPGQTGRDLDISNQEIRVQNVSFSFSEDEPIVKNVSFDVPAGSVVAFAGPSGGGKTTMFGLLERYYEPTSGQILIGDTPISELSIYSWRRQIGYVSQDSPMMVGTIRENLCYGLDNVGEIKDDRLWEVAKMAYADQFIQEFPKGLDTEVGERGVKLSGGQRQRIAIARAFLRDPKILMMDEATASLDSQSEAIVQQALSRLMEGRTTFIIAHRLSTIVHADKIIFIEKGEITGTGTHQELVQSHELYREFAEQQLTKEQV</sequence>
<feature type="transmembrane region" description="Helical" evidence="7">
    <location>
        <begin position="21"/>
        <end position="43"/>
    </location>
</feature>
<reference evidence="10 11" key="1">
    <citation type="submission" date="2021-02" db="EMBL/GenBank/DDBJ databases">
        <title>Bacillus sp. RD4P76, an endophyte from a halophyte.</title>
        <authorList>
            <person name="Sun J.-Q."/>
        </authorList>
    </citation>
    <scope>NUCLEOTIDE SEQUENCE [LARGE SCALE GENOMIC DNA]</scope>
    <source>
        <strain evidence="10 11">RD4P76</strain>
    </source>
</reference>
<accession>A0ABS2DDU0</accession>
<dbReference type="InterPro" id="IPR011527">
    <property type="entry name" value="ABC1_TM_dom"/>
</dbReference>
<dbReference type="CDD" id="cd18551">
    <property type="entry name" value="ABC_6TM_LmrA_like"/>
    <property type="match status" value="1"/>
</dbReference>
<dbReference type="InterPro" id="IPR017871">
    <property type="entry name" value="ABC_transporter-like_CS"/>
</dbReference>
<keyword evidence="4 10" id="KW-0067">ATP-binding</keyword>
<dbReference type="InterPro" id="IPR003593">
    <property type="entry name" value="AAA+_ATPase"/>
</dbReference>
<keyword evidence="11" id="KW-1185">Reference proteome</keyword>
<dbReference type="Gene3D" id="1.20.1560.10">
    <property type="entry name" value="ABC transporter type 1, transmembrane domain"/>
    <property type="match status" value="1"/>
</dbReference>
<dbReference type="SUPFAM" id="SSF52540">
    <property type="entry name" value="P-loop containing nucleoside triphosphate hydrolases"/>
    <property type="match status" value="1"/>
</dbReference>
<name>A0ABS2DDU0_9BACI</name>
<evidence type="ECO:0000256" key="4">
    <source>
        <dbReference type="ARBA" id="ARBA00022840"/>
    </source>
</evidence>
<keyword evidence="6 7" id="KW-0472">Membrane</keyword>
<dbReference type="InterPro" id="IPR003439">
    <property type="entry name" value="ABC_transporter-like_ATP-bd"/>
</dbReference>
<evidence type="ECO:0000256" key="2">
    <source>
        <dbReference type="ARBA" id="ARBA00022692"/>
    </source>
</evidence>
<dbReference type="PANTHER" id="PTHR43394:SF1">
    <property type="entry name" value="ATP-BINDING CASSETTE SUB-FAMILY B MEMBER 10, MITOCHONDRIAL"/>
    <property type="match status" value="1"/>
</dbReference>
<dbReference type="PROSITE" id="PS50893">
    <property type="entry name" value="ABC_TRANSPORTER_2"/>
    <property type="match status" value="1"/>
</dbReference>
<evidence type="ECO:0000259" key="9">
    <source>
        <dbReference type="PROSITE" id="PS50929"/>
    </source>
</evidence>
<dbReference type="GO" id="GO:0005524">
    <property type="term" value="F:ATP binding"/>
    <property type="evidence" value="ECO:0007669"/>
    <property type="project" value="UniProtKB-KW"/>
</dbReference>
<evidence type="ECO:0000256" key="3">
    <source>
        <dbReference type="ARBA" id="ARBA00022741"/>
    </source>
</evidence>
<keyword evidence="5 7" id="KW-1133">Transmembrane helix</keyword>
<proteinExistence type="predicted"/>
<dbReference type="RefSeq" id="WP_204202006.1">
    <property type="nucleotide sequence ID" value="NZ_JAFELM010000013.1"/>
</dbReference>
<dbReference type="Proteomes" id="UP001518925">
    <property type="component" value="Unassembled WGS sequence"/>
</dbReference>
<dbReference type="PROSITE" id="PS50929">
    <property type="entry name" value="ABC_TM1F"/>
    <property type="match status" value="1"/>
</dbReference>